<keyword evidence="1" id="KW-0472">Membrane</keyword>
<feature type="transmembrane region" description="Helical" evidence="1">
    <location>
        <begin position="153"/>
        <end position="171"/>
    </location>
</feature>
<evidence type="ECO:0000256" key="2">
    <source>
        <dbReference type="SAM" id="SignalP"/>
    </source>
</evidence>
<keyword evidence="1" id="KW-1133">Transmembrane helix</keyword>
<keyword evidence="1" id="KW-0812">Transmembrane</keyword>
<evidence type="ECO:0000256" key="1">
    <source>
        <dbReference type="SAM" id="Phobius"/>
    </source>
</evidence>
<dbReference type="RefSeq" id="WP_398658861.1">
    <property type="nucleotide sequence ID" value="NZ_JBITDC010000010.1"/>
</dbReference>
<feature type="signal peptide" evidence="2">
    <location>
        <begin position="1"/>
        <end position="30"/>
    </location>
</feature>
<reference evidence="3 4" key="1">
    <citation type="submission" date="2024-10" db="EMBL/GenBank/DDBJ databases">
        <title>The Natural Products Discovery Center: Release of the First 8490 Sequenced Strains for Exploring Actinobacteria Biosynthetic Diversity.</title>
        <authorList>
            <person name="Kalkreuter E."/>
            <person name="Kautsar S.A."/>
            <person name="Yang D."/>
            <person name="Bader C.D."/>
            <person name="Teijaro C.N."/>
            <person name="Fluegel L."/>
            <person name="Davis C.M."/>
            <person name="Simpson J.R."/>
            <person name="Lauterbach L."/>
            <person name="Steele A.D."/>
            <person name="Gui C."/>
            <person name="Meng S."/>
            <person name="Li G."/>
            <person name="Viehrig K."/>
            <person name="Ye F."/>
            <person name="Su P."/>
            <person name="Kiefer A.F."/>
            <person name="Nichols A."/>
            <person name="Cepeda A.J."/>
            <person name="Yan W."/>
            <person name="Fan B."/>
            <person name="Jiang Y."/>
            <person name="Adhikari A."/>
            <person name="Zheng C.-J."/>
            <person name="Schuster L."/>
            <person name="Cowan T.M."/>
            <person name="Smanski M.J."/>
            <person name="Chevrette M.G."/>
            <person name="De Carvalho L.P.S."/>
            <person name="Shen B."/>
        </authorList>
    </citation>
    <scope>NUCLEOTIDE SEQUENCE [LARGE SCALE GENOMIC DNA]</scope>
    <source>
        <strain evidence="3 4">NPDC051599</strain>
    </source>
</reference>
<proteinExistence type="predicted"/>
<protein>
    <recommendedName>
        <fullName evidence="5">Lipoprotein</fullName>
    </recommendedName>
</protein>
<name>A0ABW7Y8N2_STRCE</name>
<gene>
    <name evidence="3" type="ORF">ACIA8P_27225</name>
</gene>
<dbReference type="Proteomes" id="UP001612415">
    <property type="component" value="Unassembled WGS sequence"/>
</dbReference>
<accession>A0ABW7Y8N2</accession>
<keyword evidence="2" id="KW-0732">Signal</keyword>
<keyword evidence="4" id="KW-1185">Reference proteome</keyword>
<feature type="chain" id="PRO_5045105575" description="Lipoprotein" evidence="2">
    <location>
        <begin position="31"/>
        <end position="181"/>
    </location>
</feature>
<evidence type="ECO:0008006" key="5">
    <source>
        <dbReference type="Google" id="ProtNLM"/>
    </source>
</evidence>
<organism evidence="3 4">
    <name type="scientific">Streptomyces cellulosae</name>
    <dbReference type="NCBI Taxonomy" id="1968"/>
    <lineage>
        <taxon>Bacteria</taxon>
        <taxon>Bacillati</taxon>
        <taxon>Actinomycetota</taxon>
        <taxon>Actinomycetes</taxon>
        <taxon>Kitasatosporales</taxon>
        <taxon>Streptomycetaceae</taxon>
        <taxon>Streptomyces</taxon>
    </lineage>
</organism>
<comment type="caution">
    <text evidence="3">The sequence shown here is derived from an EMBL/GenBank/DDBJ whole genome shotgun (WGS) entry which is preliminary data.</text>
</comment>
<evidence type="ECO:0000313" key="3">
    <source>
        <dbReference type="EMBL" id="MFI5678313.1"/>
    </source>
</evidence>
<evidence type="ECO:0000313" key="4">
    <source>
        <dbReference type="Proteomes" id="UP001612415"/>
    </source>
</evidence>
<dbReference type="EMBL" id="JBITDC010000010">
    <property type="protein sequence ID" value="MFI5678313.1"/>
    <property type="molecule type" value="Genomic_DNA"/>
</dbReference>
<sequence length="181" mass="17646">MGSARITLCAGVMAAVASAPVVASAPTAYAQDGGISVSPASPAPGSDVALRMSGCGEKTATAVSAAFVTDVELAVVDGVLIGESRVRSTLTAGTYDVKVSCGAKAHRIPLTVVDGRTRPTAPSSPVAPVHAGGGGTAHLAVVDDAREAGPGTVHAVIGLLLAGVAGVAVALRGSRRSRRTG</sequence>